<evidence type="ECO:0000256" key="7">
    <source>
        <dbReference type="ARBA" id="ARBA00023288"/>
    </source>
</evidence>
<evidence type="ECO:0000313" key="11">
    <source>
        <dbReference type="Proteomes" id="UP001159042"/>
    </source>
</evidence>
<evidence type="ECO:0000256" key="3">
    <source>
        <dbReference type="ARBA" id="ARBA00022692"/>
    </source>
</evidence>
<dbReference type="SUPFAM" id="SSF57302">
    <property type="entry name" value="Snake toxin-like"/>
    <property type="match status" value="1"/>
</dbReference>
<keyword evidence="5 8" id="KW-1133">Transmembrane helix</keyword>
<organism evidence="10 11">
    <name type="scientific">Exocentrus adspersus</name>
    <dbReference type="NCBI Taxonomy" id="1586481"/>
    <lineage>
        <taxon>Eukaryota</taxon>
        <taxon>Metazoa</taxon>
        <taxon>Ecdysozoa</taxon>
        <taxon>Arthropoda</taxon>
        <taxon>Hexapoda</taxon>
        <taxon>Insecta</taxon>
        <taxon>Pterygota</taxon>
        <taxon>Neoptera</taxon>
        <taxon>Endopterygota</taxon>
        <taxon>Coleoptera</taxon>
        <taxon>Polyphaga</taxon>
        <taxon>Cucujiformia</taxon>
        <taxon>Chrysomeloidea</taxon>
        <taxon>Cerambycidae</taxon>
        <taxon>Lamiinae</taxon>
        <taxon>Acanthocinini</taxon>
        <taxon>Exocentrus</taxon>
    </lineage>
</organism>
<dbReference type="InterPro" id="IPR050975">
    <property type="entry name" value="Sleep_regulator"/>
</dbReference>
<reference evidence="10 11" key="1">
    <citation type="journal article" date="2023" name="Insect Mol. Biol.">
        <title>Genome sequencing provides insights into the evolution of gene families encoding plant cell wall-degrading enzymes in longhorned beetles.</title>
        <authorList>
            <person name="Shin N.R."/>
            <person name="Okamura Y."/>
            <person name="Kirsch R."/>
            <person name="Pauchet Y."/>
        </authorList>
    </citation>
    <scope>NUCLEOTIDE SEQUENCE [LARGE SCALE GENOMIC DNA]</scope>
    <source>
        <tissue evidence="10">Midgut</tissue>
    </source>
</reference>
<evidence type="ECO:0008006" key="12">
    <source>
        <dbReference type="Google" id="ProtNLM"/>
    </source>
</evidence>
<proteinExistence type="predicted"/>
<dbReference type="InterPro" id="IPR045860">
    <property type="entry name" value="Snake_toxin-like_sf"/>
</dbReference>
<evidence type="ECO:0000256" key="2">
    <source>
        <dbReference type="ARBA" id="ARBA00022622"/>
    </source>
</evidence>
<keyword evidence="3 8" id="KW-0812">Transmembrane</keyword>
<dbReference type="PANTHER" id="PTHR33562:SF20">
    <property type="entry name" value="PROTEIN QUIVER"/>
    <property type="match status" value="1"/>
</dbReference>
<accession>A0AAV8VMV0</accession>
<evidence type="ECO:0000256" key="9">
    <source>
        <dbReference type="SAM" id="SignalP"/>
    </source>
</evidence>
<evidence type="ECO:0000256" key="6">
    <source>
        <dbReference type="ARBA" id="ARBA00023136"/>
    </source>
</evidence>
<evidence type="ECO:0000313" key="10">
    <source>
        <dbReference type="EMBL" id="KAJ8915155.1"/>
    </source>
</evidence>
<protein>
    <recommendedName>
        <fullName evidence="12">Protein sleepless</fullName>
    </recommendedName>
</protein>
<keyword evidence="11" id="KW-1185">Reference proteome</keyword>
<gene>
    <name evidence="10" type="ORF">NQ315_000407</name>
</gene>
<feature type="transmembrane region" description="Helical" evidence="8">
    <location>
        <begin position="102"/>
        <end position="124"/>
    </location>
</feature>
<sequence>MKLLFCGALVIYVLALNFHSGSSLQCFFCGSETGKNEDCEVNVNTNTTLTRNCTNEETHCGRAIINSTITRDCAVSQACKIAQSEVVGLKECSLCQTDLCNGAMMATTPLSIHLGVFLFIYYTFTKLLL</sequence>
<dbReference type="EMBL" id="JANEYG010000057">
    <property type="protein sequence ID" value="KAJ8915155.1"/>
    <property type="molecule type" value="Genomic_DNA"/>
</dbReference>
<keyword evidence="2" id="KW-0325">Glycoprotein</keyword>
<evidence type="ECO:0000256" key="8">
    <source>
        <dbReference type="SAM" id="Phobius"/>
    </source>
</evidence>
<dbReference type="Proteomes" id="UP001159042">
    <property type="component" value="Unassembled WGS sequence"/>
</dbReference>
<name>A0AAV8VMV0_9CUCU</name>
<feature type="chain" id="PRO_5043518865" description="Protein sleepless" evidence="9">
    <location>
        <begin position="16"/>
        <end position="129"/>
    </location>
</feature>
<dbReference type="AlphaFoldDB" id="A0AAV8VMV0"/>
<evidence type="ECO:0000256" key="4">
    <source>
        <dbReference type="ARBA" id="ARBA00022729"/>
    </source>
</evidence>
<comment type="caution">
    <text evidence="10">The sequence shown here is derived from an EMBL/GenBank/DDBJ whole genome shotgun (WGS) entry which is preliminary data.</text>
</comment>
<dbReference type="GO" id="GO:0098552">
    <property type="term" value="C:side of membrane"/>
    <property type="evidence" value="ECO:0007669"/>
    <property type="project" value="UniProtKB-KW"/>
</dbReference>
<keyword evidence="6 8" id="KW-0472">Membrane</keyword>
<keyword evidence="4 9" id="KW-0732">Signal</keyword>
<keyword evidence="2" id="KW-0336">GPI-anchor</keyword>
<comment type="subcellular location">
    <subcellularLocation>
        <location evidence="1">Membrane</location>
        <topology evidence="1">Lipid-anchor</topology>
        <topology evidence="1">GPI-anchor</topology>
    </subcellularLocation>
</comment>
<dbReference type="PANTHER" id="PTHR33562">
    <property type="entry name" value="ATILLA, ISOFORM B-RELATED-RELATED"/>
    <property type="match status" value="1"/>
</dbReference>
<feature type="signal peptide" evidence="9">
    <location>
        <begin position="1"/>
        <end position="15"/>
    </location>
</feature>
<evidence type="ECO:0000256" key="5">
    <source>
        <dbReference type="ARBA" id="ARBA00022989"/>
    </source>
</evidence>
<keyword evidence="7" id="KW-0449">Lipoprotein</keyword>
<evidence type="ECO:0000256" key="1">
    <source>
        <dbReference type="ARBA" id="ARBA00004589"/>
    </source>
</evidence>